<comment type="subcellular location">
    <subcellularLocation>
        <location evidence="2">Chromosome</location>
    </subcellularLocation>
    <subcellularLocation>
        <location evidence="1">Nucleus</location>
    </subcellularLocation>
</comment>
<dbReference type="Gene3D" id="1.10.20.10">
    <property type="entry name" value="Histone, subunit A"/>
    <property type="match status" value="1"/>
</dbReference>
<comment type="caution">
    <text evidence="7">The sequence shown here is derived from an EMBL/GenBank/DDBJ whole genome shotgun (WGS) entry which is preliminary data.</text>
</comment>
<dbReference type="GO" id="GO:0005634">
    <property type="term" value="C:nucleus"/>
    <property type="evidence" value="ECO:0007669"/>
    <property type="project" value="UniProtKB-SubCell"/>
</dbReference>
<dbReference type="InterPro" id="IPR028255">
    <property type="entry name" value="CENP-T"/>
</dbReference>
<comment type="similarity">
    <text evidence="3">Belongs to the CENP-T/CNN1 family.</text>
</comment>
<evidence type="ECO:0000256" key="1">
    <source>
        <dbReference type="ARBA" id="ARBA00004123"/>
    </source>
</evidence>
<keyword evidence="5" id="KW-0539">Nucleus</keyword>
<dbReference type="GO" id="GO:0003677">
    <property type="term" value="F:DNA binding"/>
    <property type="evidence" value="ECO:0007669"/>
    <property type="project" value="InterPro"/>
</dbReference>
<dbReference type="OrthoDB" id="10071681at2759"/>
<dbReference type="CDD" id="cd22920">
    <property type="entry name" value="HFD_CENP-T"/>
    <property type="match status" value="1"/>
</dbReference>
<sequence length="148" mass="17461">MVVQGDSFIRKLLDKSSKTGHDIIPDLKVKSLFTSFLGFDKRVTMASKHYSKITDLFFEQMVDDLNNYKANQPERLQNEITENDILLLMKRQRIVTEKQSIESIIHKYLPKEYYDITCQSAIAYNRLYPTEKDMAIEDYNDDDDYDNE</sequence>
<dbReference type="Pfam" id="PF15511">
    <property type="entry name" value="CENP-T_C"/>
    <property type="match status" value="1"/>
</dbReference>
<dbReference type="GO" id="GO:0000278">
    <property type="term" value="P:mitotic cell cycle"/>
    <property type="evidence" value="ECO:0007669"/>
    <property type="project" value="TreeGrafter"/>
</dbReference>
<organism evidence="7 8">
    <name type="scientific">Mucor plumbeus</name>
    <dbReference type="NCBI Taxonomy" id="97098"/>
    <lineage>
        <taxon>Eukaryota</taxon>
        <taxon>Fungi</taxon>
        <taxon>Fungi incertae sedis</taxon>
        <taxon>Mucoromycota</taxon>
        <taxon>Mucoromycotina</taxon>
        <taxon>Mucoromycetes</taxon>
        <taxon>Mucorales</taxon>
        <taxon>Mucorineae</taxon>
        <taxon>Mucoraceae</taxon>
        <taxon>Mucor</taxon>
    </lineage>
</organism>
<dbReference type="GO" id="GO:0051382">
    <property type="term" value="P:kinetochore assembly"/>
    <property type="evidence" value="ECO:0007669"/>
    <property type="project" value="InterPro"/>
</dbReference>
<dbReference type="Proteomes" id="UP000650833">
    <property type="component" value="Unassembled WGS sequence"/>
</dbReference>
<keyword evidence="8" id="KW-1185">Reference proteome</keyword>
<dbReference type="GO" id="GO:0007059">
    <property type="term" value="P:chromosome segregation"/>
    <property type="evidence" value="ECO:0007669"/>
    <property type="project" value="TreeGrafter"/>
</dbReference>
<evidence type="ECO:0000256" key="3">
    <source>
        <dbReference type="ARBA" id="ARBA00010137"/>
    </source>
</evidence>
<dbReference type="InterPro" id="IPR035425">
    <property type="entry name" value="CENP-T/H4_C"/>
</dbReference>
<dbReference type="PANTHER" id="PTHR46904">
    <property type="entry name" value="CENTROMERE PROTEIN T"/>
    <property type="match status" value="1"/>
</dbReference>
<evidence type="ECO:0000256" key="4">
    <source>
        <dbReference type="ARBA" id="ARBA00022454"/>
    </source>
</evidence>
<keyword evidence="4" id="KW-0158">Chromosome</keyword>
<reference evidence="7" key="1">
    <citation type="submission" date="2020-12" db="EMBL/GenBank/DDBJ databases">
        <title>Metabolic potential, ecology and presence of endohyphal bacteria is reflected in genomic diversity of Mucoromycotina.</title>
        <authorList>
            <person name="Muszewska A."/>
            <person name="Okrasinska A."/>
            <person name="Steczkiewicz K."/>
            <person name="Drgas O."/>
            <person name="Orlowska M."/>
            <person name="Perlinska-Lenart U."/>
            <person name="Aleksandrzak-Piekarczyk T."/>
            <person name="Szatraj K."/>
            <person name="Zielenkiewicz U."/>
            <person name="Pilsyk S."/>
            <person name="Malc E."/>
            <person name="Mieczkowski P."/>
            <person name="Kruszewska J.S."/>
            <person name="Biernat P."/>
            <person name="Pawlowska J."/>
        </authorList>
    </citation>
    <scope>NUCLEOTIDE SEQUENCE</scope>
    <source>
        <strain evidence="7">CBS 226.32</strain>
    </source>
</reference>
<protein>
    <recommendedName>
        <fullName evidence="6">CENP-T/Histone H4 histone fold domain-containing protein</fullName>
    </recommendedName>
</protein>
<proteinExistence type="inferred from homology"/>
<evidence type="ECO:0000313" key="8">
    <source>
        <dbReference type="Proteomes" id="UP000650833"/>
    </source>
</evidence>
<dbReference type="GO" id="GO:0046982">
    <property type="term" value="F:protein heterodimerization activity"/>
    <property type="evidence" value="ECO:0007669"/>
    <property type="project" value="InterPro"/>
</dbReference>
<dbReference type="PANTHER" id="PTHR46904:SF1">
    <property type="entry name" value="CENTROMERE PROTEIN T"/>
    <property type="match status" value="1"/>
</dbReference>
<dbReference type="InterPro" id="IPR009072">
    <property type="entry name" value="Histone-fold"/>
</dbReference>
<dbReference type="GO" id="GO:0000776">
    <property type="term" value="C:kinetochore"/>
    <property type="evidence" value="ECO:0007669"/>
    <property type="project" value="InterPro"/>
</dbReference>
<dbReference type="AlphaFoldDB" id="A0A8H7QSZ7"/>
<feature type="domain" description="CENP-T/Histone H4 histone fold" evidence="6">
    <location>
        <begin position="42"/>
        <end position="114"/>
    </location>
</feature>
<evidence type="ECO:0000259" key="6">
    <source>
        <dbReference type="Pfam" id="PF15511"/>
    </source>
</evidence>
<evidence type="ECO:0000313" key="7">
    <source>
        <dbReference type="EMBL" id="KAG2197071.1"/>
    </source>
</evidence>
<evidence type="ECO:0000256" key="2">
    <source>
        <dbReference type="ARBA" id="ARBA00004286"/>
    </source>
</evidence>
<dbReference type="EMBL" id="JAEPRC010000446">
    <property type="protein sequence ID" value="KAG2197071.1"/>
    <property type="molecule type" value="Genomic_DNA"/>
</dbReference>
<accession>A0A8H7QSZ7</accession>
<name>A0A8H7QSZ7_9FUNG</name>
<evidence type="ECO:0000256" key="5">
    <source>
        <dbReference type="ARBA" id="ARBA00023242"/>
    </source>
</evidence>
<gene>
    <name evidence="7" type="ORF">INT46_008981</name>
</gene>